<keyword evidence="6" id="KW-0999">Mitochondrion inner membrane</keyword>
<evidence type="ECO:0000313" key="11">
    <source>
        <dbReference type="EMBL" id="KAF2799280.1"/>
    </source>
</evidence>
<proteinExistence type="inferred from homology"/>
<dbReference type="InterPro" id="IPR018108">
    <property type="entry name" value="MCP_transmembrane"/>
</dbReference>
<evidence type="ECO:0000256" key="6">
    <source>
        <dbReference type="ARBA" id="ARBA00022792"/>
    </source>
</evidence>
<keyword evidence="7" id="KW-1133">Transmembrane helix</keyword>
<reference evidence="11" key="1">
    <citation type="journal article" date="2020" name="Stud. Mycol.">
        <title>101 Dothideomycetes genomes: a test case for predicting lifestyles and emergence of pathogens.</title>
        <authorList>
            <person name="Haridas S."/>
            <person name="Albert R."/>
            <person name="Binder M."/>
            <person name="Bloem J."/>
            <person name="Labutti K."/>
            <person name="Salamov A."/>
            <person name="Andreopoulos B."/>
            <person name="Baker S."/>
            <person name="Barry K."/>
            <person name="Bills G."/>
            <person name="Bluhm B."/>
            <person name="Cannon C."/>
            <person name="Castanera R."/>
            <person name="Culley D."/>
            <person name="Daum C."/>
            <person name="Ezra D."/>
            <person name="Gonzalez J."/>
            <person name="Henrissat B."/>
            <person name="Kuo A."/>
            <person name="Liang C."/>
            <person name="Lipzen A."/>
            <person name="Lutzoni F."/>
            <person name="Magnuson J."/>
            <person name="Mondo S."/>
            <person name="Nolan M."/>
            <person name="Ohm R."/>
            <person name="Pangilinan J."/>
            <person name="Park H.-J."/>
            <person name="Ramirez L."/>
            <person name="Alfaro M."/>
            <person name="Sun H."/>
            <person name="Tritt A."/>
            <person name="Yoshinaga Y."/>
            <person name="Zwiers L.-H."/>
            <person name="Turgeon B."/>
            <person name="Goodwin S."/>
            <person name="Spatafora J."/>
            <person name="Crous P."/>
            <person name="Grigoriev I."/>
        </authorList>
    </citation>
    <scope>NUCLEOTIDE SEQUENCE</scope>
    <source>
        <strain evidence="11">CBS 109.77</strain>
    </source>
</reference>
<evidence type="ECO:0000256" key="7">
    <source>
        <dbReference type="ARBA" id="ARBA00022989"/>
    </source>
</evidence>
<dbReference type="GO" id="GO:0016020">
    <property type="term" value="C:membrane"/>
    <property type="evidence" value="ECO:0007669"/>
    <property type="project" value="UniProtKB-SubCell"/>
</dbReference>
<keyword evidence="6" id="KW-0496">Mitochondrion</keyword>
<dbReference type="SUPFAM" id="SSF103506">
    <property type="entry name" value="Mitochondrial carrier"/>
    <property type="match status" value="1"/>
</dbReference>
<dbReference type="AlphaFoldDB" id="A0A6A6XS54"/>
<dbReference type="InterPro" id="IPR050391">
    <property type="entry name" value="Mito_Metabolite_Transporter"/>
</dbReference>
<dbReference type="Gene3D" id="1.50.40.10">
    <property type="entry name" value="Mitochondrial carrier domain"/>
    <property type="match status" value="1"/>
</dbReference>
<organism evidence="11 12">
    <name type="scientific">Melanomma pulvis-pyrius CBS 109.77</name>
    <dbReference type="NCBI Taxonomy" id="1314802"/>
    <lineage>
        <taxon>Eukaryota</taxon>
        <taxon>Fungi</taxon>
        <taxon>Dikarya</taxon>
        <taxon>Ascomycota</taxon>
        <taxon>Pezizomycotina</taxon>
        <taxon>Dothideomycetes</taxon>
        <taxon>Pleosporomycetidae</taxon>
        <taxon>Pleosporales</taxon>
        <taxon>Melanommataceae</taxon>
        <taxon>Melanomma</taxon>
    </lineage>
</organism>
<keyword evidence="4 9" id="KW-0812">Transmembrane</keyword>
<dbReference type="InterPro" id="IPR023395">
    <property type="entry name" value="MCP_dom_sf"/>
</dbReference>
<sequence length="293" mass="32915">MMSSDGSMKRKTSSIQYPFWFGGSATSMAACVTHPFDLVQVRLQARTADAPRNMSGTFIRIFKREGPLGFYSGLSASVLRQLTYSTARFGIYEEMKQRAESDPGFPLLVAMAISSGFVGGLVGNFADVINVRMQNDAALPLHQRRHYRHVLDGLMRMTREEGVVSWFRGWSPNCTRAAATTAGQLATYDIAKRLLLDYTPLEDTLTTQLLASFQAGLMTATVTNPIDVLKTRAMSSKENLSMFELIRNLSRAEGGRWIFKGWVPSFLRQGPHTICIFLFLEMHRKSYRRLQGM</sequence>
<evidence type="ECO:0000313" key="12">
    <source>
        <dbReference type="Proteomes" id="UP000799757"/>
    </source>
</evidence>
<keyword evidence="5" id="KW-0677">Repeat</keyword>
<keyword evidence="12" id="KW-1185">Reference proteome</keyword>
<dbReference type="PROSITE" id="PS50920">
    <property type="entry name" value="SOLCAR"/>
    <property type="match status" value="3"/>
</dbReference>
<dbReference type="FunFam" id="1.50.40.10:FF:000107">
    <property type="entry name" value="Mitochondrial dicarboxylate carrier"/>
    <property type="match status" value="1"/>
</dbReference>
<dbReference type="Pfam" id="PF00153">
    <property type="entry name" value="Mito_carr"/>
    <property type="match status" value="3"/>
</dbReference>
<evidence type="ECO:0000256" key="9">
    <source>
        <dbReference type="PROSITE-ProRule" id="PRU00282"/>
    </source>
</evidence>
<feature type="repeat" description="Solcar" evidence="9">
    <location>
        <begin position="13"/>
        <end position="98"/>
    </location>
</feature>
<evidence type="ECO:0000256" key="10">
    <source>
        <dbReference type="RuleBase" id="RU000488"/>
    </source>
</evidence>
<keyword evidence="3 10" id="KW-0813">Transport</keyword>
<feature type="repeat" description="Solcar" evidence="9">
    <location>
        <begin position="203"/>
        <end position="286"/>
    </location>
</feature>
<dbReference type="EMBL" id="MU001767">
    <property type="protein sequence ID" value="KAF2799280.1"/>
    <property type="molecule type" value="Genomic_DNA"/>
</dbReference>
<feature type="repeat" description="Solcar" evidence="9">
    <location>
        <begin position="103"/>
        <end position="194"/>
    </location>
</feature>
<dbReference type="Proteomes" id="UP000799757">
    <property type="component" value="Unassembled WGS sequence"/>
</dbReference>
<evidence type="ECO:0000256" key="4">
    <source>
        <dbReference type="ARBA" id="ARBA00022692"/>
    </source>
</evidence>
<accession>A0A6A6XS54</accession>
<evidence type="ECO:0000256" key="5">
    <source>
        <dbReference type="ARBA" id="ARBA00022737"/>
    </source>
</evidence>
<evidence type="ECO:0000256" key="8">
    <source>
        <dbReference type="ARBA" id="ARBA00023136"/>
    </source>
</evidence>
<dbReference type="PANTHER" id="PTHR45618">
    <property type="entry name" value="MITOCHONDRIAL DICARBOXYLATE CARRIER-RELATED"/>
    <property type="match status" value="1"/>
</dbReference>
<name>A0A6A6XS54_9PLEO</name>
<protein>
    <submittedName>
        <fullName evidence="11">Mitochondrial carrier</fullName>
    </submittedName>
</protein>
<gene>
    <name evidence="11" type="ORF">K505DRAFT_294946</name>
</gene>
<evidence type="ECO:0000256" key="2">
    <source>
        <dbReference type="ARBA" id="ARBA00006375"/>
    </source>
</evidence>
<evidence type="ECO:0000256" key="3">
    <source>
        <dbReference type="ARBA" id="ARBA00022448"/>
    </source>
</evidence>
<evidence type="ECO:0000256" key="1">
    <source>
        <dbReference type="ARBA" id="ARBA00004141"/>
    </source>
</evidence>
<keyword evidence="8 9" id="KW-0472">Membrane</keyword>
<dbReference type="OrthoDB" id="448427at2759"/>
<comment type="similarity">
    <text evidence="2 10">Belongs to the mitochondrial carrier (TC 2.A.29) family.</text>
</comment>
<comment type="subcellular location">
    <subcellularLocation>
        <location evidence="1">Membrane</location>
        <topology evidence="1">Multi-pass membrane protein</topology>
    </subcellularLocation>
</comment>